<dbReference type="AlphaFoldDB" id="A0A9R1H9W4"/>
<gene>
    <name evidence="1" type="ORF">CFC21_068618</name>
</gene>
<reference evidence="1" key="2">
    <citation type="submission" date="2020-03" db="EMBL/GenBank/DDBJ databases">
        <title>The second near-complete assembly of the hexaploid bread wheat (Triticum aestivum) genome.</title>
        <authorList>
            <person name="Zimin A.V."/>
            <person name="Puiu D."/>
            <person name="Shumante A."/>
            <person name="Alonge M."/>
            <person name="Salzberg S.L."/>
        </authorList>
    </citation>
    <scope>NUCLEOTIDE SEQUENCE</scope>
    <source>
        <tissue evidence="1">Leaf</tissue>
    </source>
</reference>
<reference evidence="1" key="1">
    <citation type="journal article" date="2017" name="Gigascience">
        <title>The first near-complete assembly of the hexaploid bread wheat genome, Triticum aestivum.</title>
        <authorList>
            <person name="Zimin A.V."/>
            <person name="Puiu D."/>
            <person name="Hall R."/>
            <person name="Kingan S."/>
            <person name="Clavijo B.J."/>
            <person name="Salzberg S.L."/>
        </authorList>
    </citation>
    <scope>NUCLEOTIDE SEQUENCE</scope>
    <source>
        <tissue evidence="1">Leaf</tissue>
    </source>
</reference>
<evidence type="ECO:0000313" key="1">
    <source>
        <dbReference type="EMBL" id="KAF7061968.1"/>
    </source>
</evidence>
<comment type="caution">
    <text evidence="1">The sequence shown here is derived from an EMBL/GenBank/DDBJ whole genome shotgun (WGS) entry which is preliminary data.</text>
</comment>
<organism evidence="1">
    <name type="scientific">Triticum aestivum</name>
    <name type="common">Wheat</name>
    <dbReference type="NCBI Taxonomy" id="4565"/>
    <lineage>
        <taxon>Eukaryota</taxon>
        <taxon>Viridiplantae</taxon>
        <taxon>Streptophyta</taxon>
        <taxon>Embryophyta</taxon>
        <taxon>Tracheophyta</taxon>
        <taxon>Spermatophyta</taxon>
        <taxon>Magnoliopsida</taxon>
        <taxon>Liliopsida</taxon>
        <taxon>Poales</taxon>
        <taxon>Poaceae</taxon>
        <taxon>BOP clade</taxon>
        <taxon>Pooideae</taxon>
        <taxon>Triticodae</taxon>
        <taxon>Triticeae</taxon>
        <taxon>Triticinae</taxon>
        <taxon>Triticum</taxon>
    </lineage>
</organism>
<dbReference type="EMBL" id="CM022223">
    <property type="protein sequence ID" value="KAF7061968.1"/>
    <property type="molecule type" value="Genomic_DNA"/>
</dbReference>
<dbReference type="Gramene" id="TraesWEE_scaffold_034647_01G000200.1">
    <property type="protein sequence ID" value="TraesWEE_scaffold_034647_01G000200.1"/>
    <property type="gene ID" value="TraesWEE_scaffold_034647_01G000200"/>
</dbReference>
<dbReference type="Proteomes" id="UP000815260">
    <property type="component" value="Chromosome 5A"/>
</dbReference>
<dbReference type="Gramene" id="TraesROB_scaffold_044632_01G000200.1">
    <property type="protein sequence ID" value="TraesROB_scaffold_044632_01G000200.1"/>
    <property type="gene ID" value="TraesROB_scaffold_044632_01G000200"/>
</dbReference>
<proteinExistence type="predicted"/>
<protein>
    <submittedName>
        <fullName evidence="1">Uncharacterized protein</fullName>
    </submittedName>
</protein>
<name>A0A9R1H9W4_WHEAT</name>
<feature type="non-terminal residue" evidence="1">
    <location>
        <position position="87"/>
    </location>
</feature>
<dbReference type="Gramene" id="TraesRN5D0101119900.1">
    <property type="protein sequence ID" value="TraesRN5D0101119900.1"/>
    <property type="gene ID" value="TraesRN5D0101119900"/>
</dbReference>
<sequence length="87" mass="9948">MVGLILRSTCKHATARLPIFRAPLSGYWPPSFISTTRKILRLLVRYGRAHSTRLRSAWGRFASSARRPHIISRSTTPKPYTSHFAVR</sequence>
<dbReference type="Gramene" id="TraesCLE_scaffold_071410_01G000400.1">
    <property type="protein sequence ID" value="TraesCLE_scaffold_071410_01G000400.1"/>
    <property type="gene ID" value="TraesCLE_scaffold_071410_01G000400"/>
</dbReference>
<accession>A0A9R1H9W4</accession>
<dbReference type="Gramene" id="TraesCAD_scaffold_001500_01G000900.1">
    <property type="protein sequence ID" value="TraesCAD_scaffold_001500_01G000900.1"/>
    <property type="gene ID" value="TraesCAD_scaffold_001500_01G000900"/>
</dbReference>